<keyword evidence="3 9" id="KW-0808">Transferase</keyword>
<dbReference type="PANTHER" id="PTHR43867:SF2">
    <property type="entry name" value="CELLULOSE SYNTHASE CATALYTIC SUBUNIT A [UDP-FORMING]"/>
    <property type="match status" value="1"/>
</dbReference>
<dbReference type="SUPFAM" id="SSF53448">
    <property type="entry name" value="Nucleotide-diphospho-sugar transferases"/>
    <property type="match status" value="1"/>
</dbReference>
<evidence type="ECO:0000256" key="4">
    <source>
        <dbReference type="ARBA" id="ARBA00022692"/>
    </source>
</evidence>
<dbReference type="Pfam" id="PF13632">
    <property type="entry name" value="Glyco_trans_2_3"/>
    <property type="match status" value="1"/>
</dbReference>
<dbReference type="InterPro" id="IPR001173">
    <property type="entry name" value="Glyco_trans_2-like"/>
</dbReference>
<evidence type="ECO:0000313" key="10">
    <source>
        <dbReference type="Proteomes" id="UP000265663"/>
    </source>
</evidence>
<evidence type="ECO:0000256" key="2">
    <source>
        <dbReference type="ARBA" id="ARBA00022676"/>
    </source>
</evidence>
<feature type="transmembrane region" description="Helical" evidence="7">
    <location>
        <begin position="365"/>
        <end position="386"/>
    </location>
</feature>
<keyword evidence="6 7" id="KW-0472">Membrane</keyword>
<evidence type="ECO:0000256" key="3">
    <source>
        <dbReference type="ARBA" id="ARBA00022679"/>
    </source>
</evidence>
<name>A0A3M7M1W4_9PLEO</name>
<feature type="domain" description="Glycosyltransferase 2-like" evidence="8">
    <location>
        <begin position="185"/>
        <end position="360"/>
    </location>
</feature>
<dbReference type="AlphaFoldDB" id="A0A3M7M1W4"/>
<evidence type="ECO:0000259" key="8">
    <source>
        <dbReference type="Pfam" id="PF13632"/>
    </source>
</evidence>
<feature type="transmembrane region" description="Helical" evidence="7">
    <location>
        <begin position="488"/>
        <end position="507"/>
    </location>
</feature>
<organism evidence="9 10">
    <name type="scientific">Pyrenophora seminiperda CCB06</name>
    <dbReference type="NCBI Taxonomy" id="1302712"/>
    <lineage>
        <taxon>Eukaryota</taxon>
        <taxon>Fungi</taxon>
        <taxon>Dikarya</taxon>
        <taxon>Ascomycota</taxon>
        <taxon>Pezizomycotina</taxon>
        <taxon>Dothideomycetes</taxon>
        <taxon>Pleosporomycetidae</taxon>
        <taxon>Pleosporales</taxon>
        <taxon>Pleosporineae</taxon>
        <taxon>Pleosporaceae</taxon>
        <taxon>Pyrenophora</taxon>
    </lineage>
</organism>
<evidence type="ECO:0000256" key="5">
    <source>
        <dbReference type="ARBA" id="ARBA00022989"/>
    </source>
</evidence>
<protein>
    <submittedName>
        <fullName evidence="9">Glycosyltransferase family 2</fullName>
    </submittedName>
</protein>
<dbReference type="GO" id="GO:0016757">
    <property type="term" value="F:glycosyltransferase activity"/>
    <property type="evidence" value="ECO:0007669"/>
    <property type="project" value="UniProtKB-KW"/>
</dbReference>
<feature type="transmembrane region" description="Helical" evidence="7">
    <location>
        <begin position="7"/>
        <end position="27"/>
    </location>
</feature>
<reference evidence="9 10" key="1">
    <citation type="journal article" date="2014" name="PLoS ONE">
        <title>De novo Genome Assembly of the Fungal Plant Pathogen Pyrenophora semeniperda.</title>
        <authorList>
            <person name="Soliai M.M."/>
            <person name="Meyer S.E."/>
            <person name="Udall J.A."/>
            <person name="Elzinga D.E."/>
            <person name="Hermansen R.A."/>
            <person name="Bodily P.M."/>
            <person name="Hart A.A."/>
            <person name="Coleman C.E."/>
        </authorList>
    </citation>
    <scope>NUCLEOTIDE SEQUENCE [LARGE SCALE GENOMIC DNA]</scope>
    <source>
        <strain evidence="9 10">CCB06</strain>
        <tissue evidence="9">Mycelium</tissue>
    </source>
</reference>
<keyword evidence="5 7" id="KW-1133">Transmembrane helix</keyword>
<dbReference type="EMBL" id="KE747816">
    <property type="protein sequence ID" value="RMZ68471.1"/>
    <property type="molecule type" value="Genomic_DNA"/>
</dbReference>
<feature type="transmembrane region" description="Helical" evidence="7">
    <location>
        <begin position="47"/>
        <end position="67"/>
    </location>
</feature>
<gene>
    <name evidence="9" type="ORF">GMOD_00008177</name>
</gene>
<keyword evidence="2" id="KW-0328">Glycosyltransferase</keyword>
<accession>A0A3M7M1W4</accession>
<evidence type="ECO:0000256" key="6">
    <source>
        <dbReference type="ARBA" id="ARBA00023136"/>
    </source>
</evidence>
<feature type="transmembrane region" description="Helical" evidence="7">
    <location>
        <begin position="392"/>
        <end position="414"/>
    </location>
</feature>
<dbReference type="CDD" id="cd06421">
    <property type="entry name" value="CESA_CelA_like"/>
    <property type="match status" value="1"/>
</dbReference>
<dbReference type="PANTHER" id="PTHR43867">
    <property type="entry name" value="CELLULOSE SYNTHASE CATALYTIC SUBUNIT A [UDP-FORMING]"/>
    <property type="match status" value="1"/>
</dbReference>
<keyword evidence="4 7" id="KW-0812">Transmembrane</keyword>
<feature type="transmembrane region" description="Helical" evidence="7">
    <location>
        <begin position="603"/>
        <end position="621"/>
    </location>
</feature>
<dbReference type="OrthoDB" id="72851at2759"/>
<comment type="subcellular location">
    <subcellularLocation>
        <location evidence="1">Membrane</location>
        <topology evidence="1">Multi-pass membrane protein</topology>
    </subcellularLocation>
</comment>
<dbReference type="GO" id="GO:0016020">
    <property type="term" value="C:membrane"/>
    <property type="evidence" value="ECO:0007669"/>
    <property type="project" value="UniProtKB-SubCell"/>
</dbReference>
<evidence type="ECO:0000313" key="9">
    <source>
        <dbReference type="EMBL" id="RMZ68471.1"/>
    </source>
</evidence>
<proteinExistence type="predicted"/>
<dbReference type="InterPro" id="IPR050321">
    <property type="entry name" value="Glycosyltr_2/OpgH_subfam"/>
</dbReference>
<evidence type="ECO:0000256" key="1">
    <source>
        <dbReference type="ARBA" id="ARBA00004141"/>
    </source>
</evidence>
<dbReference type="Gene3D" id="3.90.550.10">
    <property type="entry name" value="Spore Coat Polysaccharide Biosynthesis Protein SpsA, Chain A"/>
    <property type="match status" value="1"/>
</dbReference>
<evidence type="ECO:0000256" key="7">
    <source>
        <dbReference type="SAM" id="Phobius"/>
    </source>
</evidence>
<dbReference type="Proteomes" id="UP000265663">
    <property type="component" value="Unassembled WGS sequence"/>
</dbReference>
<sequence length="622" mass="71044">MAVAPDVLWPLVPITGLLASLSLLAYYSFRVYCLANSDIKSNKQLTLAWFFTIVEFFHYFPTILLYFNRVFVFHRPRRPKLNLEGDDVPDVAILITACGEDHDTILNVVRSACETDWPTNHMTVILCDDGRSIDLEDKISQLKRKYPYVHYTSRKKPDVPDYKAGNLNNGLSFSATLTDTPSPFIAGLDVDMIVQPNWLRAMMPHLLNDDKMAMTCPPQQFWNIPRNDRVRQDLDYFYAVTELVHDGLGSGDCVGSGYLARREAIEDIGGFPTYSISEDTACSSMLLGKGWSVAYIDEYLQCGEMPDTLCGHIKQRTRWTIGNVQTAKELRFRLWGPLVPFCTARQRLAGLVFGIGSFMNSALNWLGYIGLPLALLSGYPFVVWLQPWQLRWLLRLICLWVFTDTAHKGSMALFIGYKDGMRWDQADVWLVPYYALSLLRGFILPDRFGGTKPGFTPSGSLSSKIRERGPKPSGLWHRFRAIFLQQMVWIHAFYIVACLLGVALNLVRCFDASARISTAYTAALPVLSSHDRWVFLLTRIGWPPVWWLAQLVSCCIPLSYCFWPPNEVTAEEALLLDEKRMVRYPKEEYSRPRRRRTGRLSDHLTLITFLYTVVCFAGSFYI</sequence>
<dbReference type="InterPro" id="IPR029044">
    <property type="entry name" value="Nucleotide-diphossugar_trans"/>
</dbReference>
<keyword evidence="10" id="KW-1185">Reference proteome</keyword>